<dbReference type="RefSeq" id="WP_090203437.1">
    <property type="nucleotide sequence ID" value="NZ_FOFO01000003.1"/>
</dbReference>
<keyword evidence="4" id="KW-1185">Reference proteome</keyword>
<reference evidence="3 4" key="1">
    <citation type="submission" date="2016-10" db="EMBL/GenBank/DDBJ databases">
        <authorList>
            <person name="de Groot N.N."/>
        </authorList>
    </citation>
    <scope>NUCLEOTIDE SEQUENCE [LARGE SCALE GENOMIC DNA]</scope>
    <source>
        <strain evidence="3 4">B7-7</strain>
    </source>
</reference>
<evidence type="ECO:0000256" key="1">
    <source>
        <dbReference type="SAM" id="Phobius"/>
    </source>
</evidence>
<feature type="domain" description="Inner membrane protein YgaP-like transmembrane" evidence="2">
    <location>
        <begin position="7"/>
        <end position="63"/>
    </location>
</feature>
<dbReference type="OrthoDB" id="9804804at2"/>
<gene>
    <name evidence="3" type="ORF">SAMN05421693_10399</name>
</gene>
<dbReference type="InterPro" id="IPR021309">
    <property type="entry name" value="YgaP-like_TM"/>
</dbReference>
<evidence type="ECO:0000313" key="4">
    <source>
        <dbReference type="Proteomes" id="UP000199496"/>
    </source>
</evidence>
<feature type="transmembrane region" description="Helical" evidence="1">
    <location>
        <begin position="15"/>
        <end position="32"/>
    </location>
</feature>
<dbReference type="STRING" id="867345.SAMN05421693_10399"/>
<sequence length="68" mass="7542">MNLEELKNMGPNDRLIRLVVGLGLIAIVFVGPQTTWGWLGLIPLASALMSWCPAYTLLNIRTDDRESS</sequence>
<dbReference type="Proteomes" id="UP000199496">
    <property type="component" value="Unassembled WGS sequence"/>
</dbReference>
<accession>A0A1H8ZX26</accession>
<dbReference type="Pfam" id="PF11127">
    <property type="entry name" value="YgaP-like_TM"/>
    <property type="match status" value="1"/>
</dbReference>
<name>A0A1H8ZX26_9GAMM</name>
<keyword evidence="1" id="KW-0812">Transmembrane</keyword>
<keyword evidence="1" id="KW-1133">Transmembrane helix</keyword>
<evidence type="ECO:0000259" key="2">
    <source>
        <dbReference type="Pfam" id="PF11127"/>
    </source>
</evidence>
<keyword evidence="1" id="KW-0472">Membrane</keyword>
<organism evidence="3 4">
    <name type="scientific">Ectothiorhodospira magna</name>
    <dbReference type="NCBI Taxonomy" id="867345"/>
    <lineage>
        <taxon>Bacteria</taxon>
        <taxon>Pseudomonadati</taxon>
        <taxon>Pseudomonadota</taxon>
        <taxon>Gammaproteobacteria</taxon>
        <taxon>Chromatiales</taxon>
        <taxon>Ectothiorhodospiraceae</taxon>
        <taxon>Ectothiorhodospira</taxon>
    </lineage>
</organism>
<proteinExistence type="predicted"/>
<evidence type="ECO:0000313" key="3">
    <source>
        <dbReference type="EMBL" id="SEP68831.1"/>
    </source>
</evidence>
<dbReference type="AlphaFoldDB" id="A0A1H8ZX26"/>
<protein>
    <recommendedName>
        <fullName evidence="2">Inner membrane protein YgaP-like transmembrane domain-containing protein</fullName>
    </recommendedName>
</protein>
<dbReference type="EMBL" id="FOFO01000003">
    <property type="protein sequence ID" value="SEP68831.1"/>
    <property type="molecule type" value="Genomic_DNA"/>
</dbReference>